<accession>X1IAV3</accession>
<keyword evidence="3" id="KW-0521">NADP</keyword>
<dbReference type="GO" id="GO:0050661">
    <property type="term" value="F:NADP binding"/>
    <property type="evidence" value="ECO:0007669"/>
    <property type="project" value="InterPro"/>
</dbReference>
<dbReference type="AlphaFoldDB" id="X1IAV3"/>
<feature type="domain" description="Bacterial bifunctional deaminase-reductase C-terminal" evidence="5">
    <location>
        <begin position="5"/>
        <end position="215"/>
    </location>
</feature>
<protein>
    <recommendedName>
        <fullName evidence="2">5-amino-6-(5-phosphoribosylamino)uracil reductase</fullName>
        <ecNumber evidence="2">1.1.1.193</ecNumber>
    </recommendedName>
</protein>
<name>X1IAV3_9ZZZZ</name>
<dbReference type="InterPro" id="IPR024072">
    <property type="entry name" value="DHFR-like_dom_sf"/>
</dbReference>
<sequence>RTGRPFVTLKLAMSLDGKIATRSGDARWITGEAARRRVHEMRNSSDAVMVGVGTVLADDPRLTTRGIEGGRDALRVICDSQARTPPDARVICQSSDAPCLVAATEGADAERVEALREAGAEVLVLPGQDRRVDLDALSLALGEREVMSVLLEGGGTLAWSALKSGMVDKVALFYAPMILGGDQAMPAVGGLGTERIADAFRLREMTVERVGDDLLV</sequence>
<dbReference type="Pfam" id="PF01872">
    <property type="entry name" value="RibD_C"/>
    <property type="match status" value="1"/>
</dbReference>
<comment type="pathway">
    <text evidence="1">Cofactor biosynthesis; riboflavin biosynthesis; 5-amino-6-(D-ribitylamino)uracil from GTP: step 3/4.</text>
</comment>
<evidence type="ECO:0000256" key="4">
    <source>
        <dbReference type="ARBA" id="ARBA00023002"/>
    </source>
</evidence>
<evidence type="ECO:0000259" key="5">
    <source>
        <dbReference type="Pfam" id="PF01872"/>
    </source>
</evidence>
<dbReference type="GO" id="GO:0009231">
    <property type="term" value="P:riboflavin biosynthetic process"/>
    <property type="evidence" value="ECO:0007669"/>
    <property type="project" value="UniProtKB-UniPathway"/>
</dbReference>
<dbReference type="NCBIfam" id="TIGR00227">
    <property type="entry name" value="ribD_Cterm"/>
    <property type="match status" value="1"/>
</dbReference>
<dbReference type="NCBIfam" id="TIGR00326">
    <property type="entry name" value="eubact_ribD"/>
    <property type="match status" value="1"/>
</dbReference>
<evidence type="ECO:0000256" key="2">
    <source>
        <dbReference type="ARBA" id="ARBA00013173"/>
    </source>
</evidence>
<evidence type="ECO:0000256" key="3">
    <source>
        <dbReference type="ARBA" id="ARBA00022857"/>
    </source>
</evidence>
<dbReference type="InterPro" id="IPR004794">
    <property type="entry name" value="Eubact_RibD"/>
</dbReference>
<evidence type="ECO:0000256" key="1">
    <source>
        <dbReference type="ARBA" id="ARBA00004910"/>
    </source>
</evidence>
<feature type="non-terminal residue" evidence="6">
    <location>
        <position position="216"/>
    </location>
</feature>
<reference evidence="6" key="1">
    <citation type="journal article" date="2014" name="Front. Microbiol.">
        <title>High frequency of phylogenetically diverse reductive dehalogenase-homologous genes in deep subseafloor sedimentary metagenomes.</title>
        <authorList>
            <person name="Kawai M."/>
            <person name="Futagami T."/>
            <person name="Toyoda A."/>
            <person name="Takaki Y."/>
            <person name="Nishi S."/>
            <person name="Hori S."/>
            <person name="Arai W."/>
            <person name="Tsubouchi T."/>
            <person name="Morono Y."/>
            <person name="Uchiyama I."/>
            <person name="Ito T."/>
            <person name="Fujiyama A."/>
            <person name="Inagaki F."/>
            <person name="Takami H."/>
        </authorList>
    </citation>
    <scope>NUCLEOTIDE SEQUENCE</scope>
    <source>
        <strain evidence="6">Expedition CK06-06</strain>
    </source>
</reference>
<dbReference type="InterPro" id="IPR011549">
    <property type="entry name" value="RibD_C"/>
</dbReference>
<gene>
    <name evidence="6" type="ORF">S03H2_64465</name>
</gene>
<dbReference type="InterPro" id="IPR050765">
    <property type="entry name" value="Riboflavin_Biosynth_HTPR"/>
</dbReference>
<dbReference type="EMBL" id="BARU01041878">
    <property type="protein sequence ID" value="GAH78827.1"/>
    <property type="molecule type" value="Genomic_DNA"/>
</dbReference>
<dbReference type="Gene3D" id="3.40.430.10">
    <property type="entry name" value="Dihydrofolate Reductase, subunit A"/>
    <property type="match status" value="1"/>
</dbReference>
<dbReference type="SUPFAM" id="SSF53597">
    <property type="entry name" value="Dihydrofolate reductase-like"/>
    <property type="match status" value="1"/>
</dbReference>
<comment type="caution">
    <text evidence="6">The sequence shown here is derived from an EMBL/GenBank/DDBJ whole genome shotgun (WGS) entry which is preliminary data.</text>
</comment>
<feature type="non-terminal residue" evidence="6">
    <location>
        <position position="1"/>
    </location>
</feature>
<dbReference type="InterPro" id="IPR002734">
    <property type="entry name" value="RibDG_C"/>
</dbReference>
<keyword evidence="4" id="KW-0560">Oxidoreductase</keyword>
<dbReference type="PANTHER" id="PTHR38011">
    <property type="entry name" value="DIHYDROFOLATE REDUCTASE FAMILY PROTEIN (AFU_ORTHOLOGUE AFUA_8G06820)"/>
    <property type="match status" value="1"/>
</dbReference>
<evidence type="ECO:0000313" key="6">
    <source>
        <dbReference type="EMBL" id="GAH78827.1"/>
    </source>
</evidence>
<dbReference type="GO" id="GO:0008835">
    <property type="term" value="F:diaminohydroxyphosphoribosylaminopyrimidine deaminase activity"/>
    <property type="evidence" value="ECO:0007669"/>
    <property type="project" value="InterPro"/>
</dbReference>
<dbReference type="PANTHER" id="PTHR38011:SF7">
    <property type="entry name" value="2,5-DIAMINO-6-RIBOSYLAMINO-4(3H)-PYRIMIDINONE 5'-PHOSPHATE REDUCTASE"/>
    <property type="match status" value="1"/>
</dbReference>
<dbReference type="UniPathway" id="UPA00275">
    <property type="reaction ID" value="UER00402"/>
</dbReference>
<dbReference type="GO" id="GO:0008703">
    <property type="term" value="F:5-amino-6-(5-phosphoribosylamino)uracil reductase activity"/>
    <property type="evidence" value="ECO:0007669"/>
    <property type="project" value="UniProtKB-EC"/>
</dbReference>
<proteinExistence type="predicted"/>
<organism evidence="6">
    <name type="scientific">marine sediment metagenome</name>
    <dbReference type="NCBI Taxonomy" id="412755"/>
    <lineage>
        <taxon>unclassified sequences</taxon>
        <taxon>metagenomes</taxon>
        <taxon>ecological metagenomes</taxon>
    </lineage>
</organism>
<dbReference type="EC" id="1.1.1.193" evidence="2"/>